<dbReference type="EMBL" id="DVHN01000155">
    <property type="protein sequence ID" value="HIR89600.1"/>
    <property type="molecule type" value="Genomic_DNA"/>
</dbReference>
<dbReference type="AlphaFoldDB" id="A0A9D1EG86"/>
<dbReference type="Pfam" id="PF01841">
    <property type="entry name" value="Transglut_core"/>
    <property type="match status" value="1"/>
</dbReference>
<dbReference type="InterPro" id="IPR038765">
    <property type="entry name" value="Papain-like_cys_pep_sf"/>
</dbReference>
<evidence type="ECO:0000313" key="5">
    <source>
        <dbReference type="Proteomes" id="UP000824201"/>
    </source>
</evidence>
<gene>
    <name evidence="4" type="ORF">IAC96_11695</name>
</gene>
<feature type="coiled-coil region" evidence="1">
    <location>
        <begin position="110"/>
        <end position="141"/>
    </location>
</feature>
<reference evidence="4" key="2">
    <citation type="journal article" date="2021" name="PeerJ">
        <title>Extensive microbial diversity within the chicken gut microbiome revealed by metagenomics and culture.</title>
        <authorList>
            <person name="Gilroy R."/>
            <person name="Ravi A."/>
            <person name="Getino M."/>
            <person name="Pursley I."/>
            <person name="Horton D.L."/>
            <person name="Alikhan N.F."/>
            <person name="Baker D."/>
            <person name="Gharbi K."/>
            <person name="Hall N."/>
            <person name="Watson M."/>
            <person name="Adriaenssens E.M."/>
            <person name="Foster-Nyarko E."/>
            <person name="Jarju S."/>
            <person name="Secka A."/>
            <person name="Antonio M."/>
            <person name="Oren A."/>
            <person name="Chaudhuri R.R."/>
            <person name="La Ragione R."/>
            <person name="Hildebrand F."/>
            <person name="Pallen M.J."/>
        </authorList>
    </citation>
    <scope>NUCLEOTIDE SEQUENCE</scope>
    <source>
        <strain evidence="4">ChiW13-3771</strain>
    </source>
</reference>
<organism evidence="4 5">
    <name type="scientific">Candidatus Fimimorpha faecalis</name>
    <dbReference type="NCBI Taxonomy" id="2840824"/>
    <lineage>
        <taxon>Bacteria</taxon>
        <taxon>Bacillati</taxon>
        <taxon>Bacillota</taxon>
        <taxon>Clostridia</taxon>
        <taxon>Eubacteriales</taxon>
        <taxon>Candidatus Fimimorpha</taxon>
    </lineage>
</organism>
<feature type="domain" description="Transglutaminase-like" evidence="3">
    <location>
        <begin position="236"/>
        <end position="296"/>
    </location>
</feature>
<dbReference type="SMART" id="SM00460">
    <property type="entry name" value="TGc"/>
    <property type="match status" value="1"/>
</dbReference>
<proteinExistence type="predicted"/>
<sequence>MRKRRWLVLLGMSLMLGTGIPAYAKTVDATVVEQSTKEEGYKEEIGETLKEGFRQNTKRDEVAPLYLEAAGVNYYSQLTKTERQVYDQLKDITVSQGKMELVWPEDLSFSADSEQEFEQKREELRNELNKTMQNVIDALSKDYPELYWLDIPESKYSWTYRRTEESGKIYYNIGSIYYDVVARYTEEEVTSLNNKLENLKFEGNNRYQIVKEIHDYLCETVVYKEGEDHINEPYGALMDGVAVCEGYGEAFKWLCDRAGIPCVCVVGTASQEESVPHLWNYVQMEDGKWYAVDVTWDDVGNEPSYTYFLIGGNTVTSGKEKFSENHISVGDFSGVGYKEFIYPELNNEKYYENSELPDNSISYSIHAQNIGWMDEVSNGVKGGTTGQGRQVEAIKIHLTNQRINGGIEYASYIDGKWQNFVGNGAVSGTTGKSLRLEALKIRLTGKMDEQFDVYYRVHAQDYGWLGWTLNGAEAGTVAMNKRLEAVEIRLVQKGGEAPGSTERPFITGTISVTYSAHVQNIGWQDWEFDGEKSGTTGKNLRMEAIKISLVNPFLDGSIEYRTHIQNTGWNSWVADGKTSGQTGKGLRMEAIEIRLTGELAEQYDVVYRAHVQNIGWQDWVSNGEKAGTSGQSLRVESVQIRLEKK</sequence>
<evidence type="ECO:0000259" key="3">
    <source>
        <dbReference type="SMART" id="SM00460"/>
    </source>
</evidence>
<dbReference type="InterPro" id="IPR002931">
    <property type="entry name" value="Transglutaminase-like"/>
</dbReference>
<dbReference type="InterPro" id="IPR006637">
    <property type="entry name" value="ChW"/>
</dbReference>
<dbReference type="PANTHER" id="PTHR46333">
    <property type="entry name" value="CYTOKINESIS PROTEIN 3"/>
    <property type="match status" value="1"/>
</dbReference>
<dbReference type="Gene3D" id="3.10.620.30">
    <property type="match status" value="1"/>
</dbReference>
<feature type="signal peptide" evidence="2">
    <location>
        <begin position="1"/>
        <end position="24"/>
    </location>
</feature>
<keyword evidence="1" id="KW-0175">Coiled coil</keyword>
<keyword evidence="2" id="KW-0732">Signal</keyword>
<dbReference type="PANTHER" id="PTHR46333:SF2">
    <property type="entry name" value="CYTOKINESIS PROTEIN 3"/>
    <property type="match status" value="1"/>
</dbReference>
<evidence type="ECO:0000256" key="1">
    <source>
        <dbReference type="SAM" id="Coils"/>
    </source>
</evidence>
<name>A0A9D1EG86_9FIRM</name>
<accession>A0A9D1EG86</accession>
<feature type="chain" id="PRO_5039527343" description="Transglutaminase-like domain-containing protein" evidence="2">
    <location>
        <begin position="25"/>
        <end position="645"/>
    </location>
</feature>
<dbReference type="Pfam" id="PF07538">
    <property type="entry name" value="ChW"/>
    <property type="match status" value="6"/>
</dbReference>
<dbReference type="InterPro" id="IPR052557">
    <property type="entry name" value="CAP/Cytokinesis_protein"/>
</dbReference>
<evidence type="ECO:0000313" key="4">
    <source>
        <dbReference type="EMBL" id="HIR89600.1"/>
    </source>
</evidence>
<dbReference type="GO" id="GO:0005737">
    <property type="term" value="C:cytoplasm"/>
    <property type="evidence" value="ECO:0007669"/>
    <property type="project" value="TreeGrafter"/>
</dbReference>
<dbReference type="Proteomes" id="UP000824201">
    <property type="component" value="Unassembled WGS sequence"/>
</dbReference>
<evidence type="ECO:0000256" key="2">
    <source>
        <dbReference type="SAM" id="SignalP"/>
    </source>
</evidence>
<dbReference type="SMART" id="SM00728">
    <property type="entry name" value="ChW"/>
    <property type="match status" value="6"/>
</dbReference>
<reference evidence="4" key="1">
    <citation type="submission" date="2020-10" db="EMBL/GenBank/DDBJ databases">
        <authorList>
            <person name="Gilroy R."/>
        </authorList>
    </citation>
    <scope>NUCLEOTIDE SEQUENCE</scope>
    <source>
        <strain evidence="4">ChiW13-3771</strain>
    </source>
</reference>
<protein>
    <recommendedName>
        <fullName evidence="3">Transglutaminase-like domain-containing protein</fullName>
    </recommendedName>
</protein>
<dbReference type="SUPFAM" id="SSF54001">
    <property type="entry name" value="Cysteine proteinases"/>
    <property type="match status" value="1"/>
</dbReference>
<comment type="caution">
    <text evidence="4">The sequence shown here is derived from an EMBL/GenBank/DDBJ whole genome shotgun (WGS) entry which is preliminary data.</text>
</comment>